<gene>
    <name evidence="2" type="ORF">GQ607_010402</name>
</gene>
<sequence length="212" mass="23869">MPRRADRWRMAPEVAQLQHDLTRDVVSCTGKPPQTTTTLTVSQQASPRPGRDARREKQKERYAFIRGIMGTKGGSRNAEEGKRGGAAEIIRSPRRQGKSWFAPKRARNRTDLAAFSSCPQAWLSLTIRCSRHYHISAFSEGLIGLTHREKERAHTTLLWPVVCVTMELSRLLRISHSGLKTPDATRPSLGSPMSRGFERGLVEQDELVIYHG</sequence>
<evidence type="ECO:0000256" key="1">
    <source>
        <dbReference type="SAM" id="MobiDB-lite"/>
    </source>
</evidence>
<dbReference type="Proteomes" id="UP000434172">
    <property type="component" value="Unassembled WGS sequence"/>
</dbReference>
<dbReference type="AlphaFoldDB" id="A0A8H3W4M6"/>
<feature type="region of interest" description="Disordered" evidence="1">
    <location>
        <begin position="29"/>
        <end position="57"/>
    </location>
</feature>
<proteinExistence type="predicted"/>
<protein>
    <submittedName>
        <fullName evidence="2">Uncharacterized protein</fullName>
    </submittedName>
</protein>
<name>A0A8H3W4M6_9PEZI</name>
<feature type="region of interest" description="Disordered" evidence="1">
    <location>
        <begin position="71"/>
        <end position="100"/>
    </location>
</feature>
<organism evidence="2 3">
    <name type="scientific">Colletotrichum asianum</name>
    <dbReference type="NCBI Taxonomy" id="702518"/>
    <lineage>
        <taxon>Eukaryota</taxon>
        <taxon>Fungi</taxon>
        <taxon>Dikarya</taxon>
        <taxon>Ascomycota</taxon>
        <taxon>Pezizomycotina</taxon>
        <taxon>Sordariomycetes</taxon>
        <taxon>Hypocreomycetidae</taxon>
        <taxon>Glomerellales</taxon>
        <taxon>Glomerellaceae</taxon>
        <taxon>Colletotrichum</taxon>
        <taxon>Colletotrichum gloeosporioides species complex</taxon>
    </lineage>
</organism>
<keyword evidence="3" id="KW-1185">Reference proteome</keyword>
<reference evidence="2 3" key="1">
    <citation type="submission" date="2019-12" db="EMBL/GenBank/DDBJ databases">
        <title>A genome sequence resource for the geographically widespread anthracnose pathogen Colletotrichum asianum.</title>
        <authorList>
            <person name="Meng Y."/>
        </authorList>
    </citation>
    <scope>NUCLEOTIDE SEQUENCE [LARGE SCALE GENOMIC DNA]</scope>
    <source>
        <strain evidence="2 3">ICMP 18580</strain>
    </source>
</reference>
<dbReference type="EMBL" id="WOWK01000062">
    <property type="protein sequence ID" value="KAF0322321.1"/>
    <property type="molecule type" value="Genomic_DNA"/>
</dbReference>
<evidence type="ECO:0000313" key="3">
    <source>
        <dbReference type="Proteomes" id="UP000434172"/>
    </source>
</evidence>
<evidence type="ECO:0000313" key="2">
    <source>
        <dbReference type="EMBL" id="KAF0322321.1"/>
    </source>
</evidence>
<comment type="caution">
    <text evidence="2">The sequence shown here is derived from an EMBL/GenBank/DDBJ whole genome shotgun (WGS) entry which is preliminary data.</text>
</comment>
<accession>A0A8H3W4M6</accession>